<proteinExistence type="predicted"/>
<dbReference type="OrthoDB" id="5243541at2"/>
<dbReference type="RefSeq" id="WP_012931516.1">
    <property type="nucleotide sequence ID" value="NC_013739.1"/>
</dbReference>
<dbReference type="STRING" id="469383.Cwoe_0027"/>
<reference evidence="2" key="2">
    <citation type="submission" date="2010-01" db="EMBL/GenBank/DDBJ databases">
        <title>The complete genome of Conexibacter woesei DSM 14684.</title>
        <authorList>
            <consortium name="US DOE Joint Genome Institute (JGI-PGF)"/>
            <person name="Lucas S."/>
            <person name="Copeland A."/>
            <person name="Lapidus A."/>
            <person name="Glavina del Rio T."/>
            <person name="Dalin E."/>
            <person name="Tice H."/>
            <person name="Bruce D."/>
            <person name="Goodwin L."/>
            <person name="Pitluck S."/>
            <person name="Kyrpides N."/>
            <person name="Mavromatis K."/>
            <person name="Ivanova N."/>
            <person name="Mikhailova N."/>
            <person name="Chertkov O."/>
            <person name="Brettin T."/>
            <person name="Detter J.C."/>
            <person name="Han C."/>
            <person name="Larimer F."/>
            <person name="Land M."/>
            <person name="Hauser L."/>
            <person name="Markowitz V."/>
            <person name="Cheng J.-F."/>
            <person name="Hugenholtz P."/>
            <person name="Woyke T."/>
            <person name="Wu D."/>
            <person name="Pukall R."/>
            <person name="Steenblock K."/>
            <person name="Schneider S."/>
            <person name="Klenk H.-P."/>
            <person name="Eisen J.A."/>
        </authorList>
    </citation>
    <scope>NUCLEOTIDE SEQUENCE [LARGE SCALE GENOMIC DNA]</scope>
    <source>
        <strain evidence="2">DSM 14684 / CIP 108061 / JCM 11494 / NBRC 100937 / ID131577</strain>
    </source>
</reference>
<name>D3F3Y0_CONWI</name>
<keyword evidence="2" id="KW-1185">Reference proteome</keyword>
<organism evidence="1 2">
    <name type="scientific">Conexibacter woesei (strain DSM 14684 / CCUG 47730 / CIP 108061 / JCM 11494 / NBRC 100937 / ID131577)</name>
    <dbReference type="NCBI Taxonomy" id="469383"/>
    <lineage>
        <taxon>Bacteria</taxon>
        <taxon>Bacillati</taxon>
        <taxon>Actinomycetota</taxon>
        <taxon>Thermoleophilia</taxon>
        <taxon>Solirubrobacterales</taxon>
        <taxon>Conexibacteraceae</taxon>
        <taxon>Conexibacter</taxon>
    </lineage>
</organism>
<protein>
    <submittedName>
        <fullName evidence="1">Uncharacterized protein</fullName>
    </submittedName>
</protein>
<gene>
    <name evidence="1" type="ordered locus">Cwoe_0027</name>
</gene>
<dbReference type="EMBL" id="CP001854">
    <property type="protein sequence ID" value="ADB48463.1"/>
    <property type="molecule type" value="Genomic_DNA"/>
</dbReference>
<evidence type="ECO:0000313" key="1">
    <source>
        <dbReference type="EMBL" id="ADB48463.1"/>
    </source>
</evidence>
<dbReference type="AlphaFoldDB" id="D3F3Y0"/>
<evidence type="ECO:0000313" key="2">
    <source>
        <dbReference type="Proteomes" id="UP000008229"/>
    </source>
</evidence>
<sequence length="197" mass="19996">MQPIAVDALLLRSAAPDLVLSAGRSLAARVLERGPHGVGILNLAGAIVTAELPEHVQPGDRLRLIVRETTSERVLLQIAPQQQAATPGLVPPAPGDVRLPGGGHVAVVEREGGGGAGSDEASGAVTLRLELPALGAVELRVALDAGGVRARAALAAGLPLELGGKRAAELRAALVRAAGRPAEVAVVPRRDPLDVYA</sequence>
<dbReference type="Proteomes" id="UP000008229">
    <property type="component" value="Chromosome"/>
</dbReference>
<reference evidence="1 2" key="1">
    <citation type="journal article" date="2010" name="Stand. Genomic Sci.">
        <title>Complete genome sequence of Conexibacter woesei type strain (ID131577).</title>
        <authorList>
            <person name="Pukall R."/>
            <person name="Lapidus A."/>
            <person name="Glavina Del Rio T."/>
            <person name="Copeland A."/>
            <person name="Tice H."/>
            <person name="Cheng J.-F."/>
            <person name="Lucas S."/>
            <person name="Chen F."/>
            <person name="Nolan M."/>
            <person name="Bruce D."/>
            <person name="Goodwin L."/>
            <person name="Pitluck S."/>
            <person name="Mavromatis K."/>
            <person name="Ivanova N."/>
            <person name="Ovchinnikova G."/>
            <person name="Pati A."/>
            <person name="Chen A."/>
            <person name="Palaniappan K."/>
            <person name="Land M."/>
            <person name="Hauser L."/>
            <person name="Chang Y.-J."/>
            <person name="Jeffries C.D."/>
            <person name="Chain P."/>
            <person name="Meincke L."/>
            <person name="Sims D."/>
            <person name="Brettin T."/>
            <person name="Detter J.C."/>
            <person name="Rohde M."/>
            <person name="Goeker M."/>
            <person name="Bristow J."/>
            <person name="Eisen J.A."/>
            <person name="Markowitz V."/>
            <person name="Kyrpides N.C."/>
            <person name="Klenk H.-P."/>
            <person name="Hugenholtz P."/>
        </authorList>
    </citation>
    <scope>NUCLEOTIDE SEQUENCE [LARGE SCALE GENOMIC DNA]</scope>
    <source>
        <strain evidence="2">DSM 14684 / CIP 108061 / JCM 11494 / NBRC 100937 / ID131577</strain>
    </source>
</reference>
<dbReference type="HOGENOM" id="CLU_1382066_0_0_11"/>
<dbReference type="KEGG" id="cwo:Cwoe_0027"/>
<accession>D3F3Y0</accession>